<evidence type="ECO:0000259" key="1">
    <source>
        <dbReference type="Pfam" id="PF13539"/>
    </source>
</evidence>
<gene>
    <name evidence="2" type="ORF">CDV49_17970</name>
</gene>
<dbReference type="SUPFAM" id="SSF55166">
    <property type="entry name" value="Hedgehog/DD-peptidase"/>
    <property type="match status" value="1"/>
</dbReference>
<dbReference type="Pfam" id="PF13539">
    <property type="entry name" value="Peptidase_M15_4"/>
    <property type="match status" value="1"/>
</dbReference>
<comment type="caution">
    <text evidence="2">The sequence shown here is derived from an EMBL/GenBank/DDBJ whole genome shotgun (WGS) entry which is preliminary data.</text>
</comment>
<dbReference type="InterPro" id="IPR039561">
    <property type="entry name" value="Peptidase_M15C"/>
</dbReference>
<keyword evidence="3" id="KW-1185">Reference proteome</keyword>
<dbReference type="InterPro" id="IPR009045">
    <property type="entry name" value="Zn_M74/Hedgehog-like"/>
</dbReference>
<dbReference type="EMBL" id="NIPW01000045">
    <property type="protein sequence ID" value="OWJ75081.1"/>
    <property type="molecule type" value="Genomic_DNA"/>
</dbReference>
<name>A0A212A7B0_9RHOB</name>
<dbReference type="Proteomes" id="UP000196878">
    <property type="component" value="Unassembled WGS sequence"/>
</dbReference>
<evidence type="ECO:0000313" key="2">
    <source>
        <dbReference type="EMBL" id="OWJ75081.1"/>
    </source>
</evidence>
<protein>
    <recommendedName>
        <fullName evidence="1">Peptidase M15C domain-containing protein</fullName>
    </recommendedName>
</protein>
<evidence type="ECO:0000313" key="3">
    <source>
        <dbReference type="Proteomes" id="UP000196878"/>
    </source>
</evidence>
<feature type="domain" description="Peptidase M15C" evidence="1">
    <location>
        <begin position="127"/>
        <end position="186"/>
    </location>
</feature>
<proteinExistence type="predicted"/>
<dbReference type="GO" id="GO:0008233">
    <property type="term" value="F:peptidase activity"/>
    <property type="evidence" value="ECO:0007669"/>
    <property type="project" value="InterPro"/>
</dbReference>
<sequence length="233" mass="25357">MFLSLMATGGRCGLSMGHFSEPVPFSCVAGGNRFAVNGRLRPPGNDLNFALIGTPRRSFSEHGQEPDDPAFLSLIATADFGPFRATGLRPALKVLARVMEEVAFHNADLHRRLSTSAMLCCRMARGDRGVSNHSWGIAIDLKIDGIADTRGDDCVQRGLLEIAPVFARHMFYWGAAFQMEEAMHFEASEQLVRLWAARGELAPSTAGLGAAGPADAARYRADRFIETRARFTG</sequence>
<reference evidence="2 3" key="1">
    <citation type="submission" date="2016-12" db="EMBL/GenBank/DDBJ databases">
        <title>Comparison of Traditional DNA-DNA Hybridization with In Silico Genomic Analysis.</title>
        <authorList>
            <person name="Nicholson A.C."/>
            <person name="Humrighouse B.W."/>
            <person name="Graziano J."/>
            <person name="Lasker B."/>
            <person name="Whitney A.M."/>
            <person name="Mcquiston J.R."/>
        </authorList>
    </citation>
    <scope>NUCLEOTIDE SEQUENCE [LARGE SCALE GENOMIC DNA]</scope>
    <source>
        <strain evidence="2 3">H2240</strain>
    </source>
</reference>
<dbReference type="AlphaFoldDB" id="A0A212A7B0"/>
<dbReference type="Gene3D" id="3.30.1380.10">
    <property type="match status" value="1"/>
</dbReference>
<accession>A0A212A7B0</accession>
<organism evidence="2 3">
    <name type="scientific">Haematobacter genomosp. 1</name>
    <dbReference type="NCBI Taxonomy" id="366618"/>
    <lineage>
        <taxon>Bacteria</taxon>
        <taxon>Pseudomonadati</taxon>
        <taxon>Pseudomonadota</taxon>
        <taxon>Alphaproteobacteria</taxon>
        <taxon>Rhodobacterales</taxon>
        <taxon>Paracoccaceae</taxon>
        <taxon>Haematobacter</taxon>
    </lineage>
</organism>